<dbReference type="InterPro" id="IPR050595">
    <property type="entry name" value="Bact_response_regulator"/>
</dbReference>
<gene>
    <name evidence="5" type="ORF">DJ013_03720</name>
</gene>
<name>A0A2Z4GI58_9BACT</name>
<dbReference type="KEGG" id="als:DJ013_03720"/>
<feature type="domain" description="Response regulatory" evidence="4">
    <location>
        <begin position="5"/>
        <end position="119"/>
    </location>
</feature>
<dbReference type="PROSITE" id="PS50110">
    <property type="entry name" value="RESPONSE_REGULATORY"/>
    <property type="match status" value="1"/>
</dbReference>
<reference evidence="5 6" key="1">
    <citation type="submission" date="2018-05" db="EMBL/GenBank/DDBJ databases">
        <title>Complete genome sequence of Arcticibacterium luteifluviistationis SM1504T, a cytophagaceae bacterium isolated from Arctic surface seawater.</title>
        <authorList>
            <person name="Li Y."/>
            <person name="Qin Q.-L."/>
        </authorList>
    </citation>
    <scope>NUCLEOTIDE SEQUENCE [LARGE SCALE GENOMIC DNA]</scope>
    <source>
        <strain evidence="5 6">SM1504</strain>
    </source>
</reference>
<dbReference type="EMBL" id="CP029480">
    <property type="protein sequence ID" value="AWW00788.1"/>
    <property type="molecule type" value="Genomic_DNA"/>
</dbReference>
<organism evidence="5 6">
    <name type="scientific">Arcticibacterium luteifluviistationis</name>
    <dbReference type="NCBI Taxonomy" id="1784714"/>
    <lineage>
        <taxon>Bacteria</taxon>
        <taxon>Pseudomonadati</taxon>
        <taxon>Bacteroidota</taxon>
        <taxon>Cytophagia</taxon>
        <taxon>Cytophagales</taxon>
        <taxon>Leadbetterellaceae</taxon>
        <taxon>Arcticibacterium</taxon>
    </lineage>
</organism>
<dbReference type="InterPro" id="IPR011006">
    <property type="entry name" value="CheY-like_superfamily"/>
</dbReference>
<dbReference type="InterPro" id="IPR001789">
    <property type="entry name" value="Sig_transdc_resp-reg_receiver"/>
</dbReference>
<feature type="modified residue" description="4-aspartylphosphate" evidence="3">
    <location>
        <position position="54"/>
    </location>
</feature>
<dbReference type="Pfam" id="PF00072">
    <property type="entry name" value="Response_reg"/>
    <property type="match status" value="1"/>
</dbReference>
<keyword evidence="1 3" id="KW-0597">Phosphoprotein</keyword>
<evidence type="ECO:0000256" key="2">
    <source>
        <dbReference type="ARBA" id="ARBA00023012"/>
    </source>
</evidence>
<keyword evidence="2" id="KW-0902">Two-component regulatory system</keyword>
<dbReference type="PANTHER" id="PTHR44591">
    <property type="entry name" value="STRESS RESPONSE REGULATOR PROTEIN 1"/>
    <property type="match status" value="1"/>
</dbReference>
<dbReference type="OrthoDB" id="9813025at2"/>
<proteinExistence type="predicted"/>
<protein>
    <submittedName>
        <fullName evidence="5">Two-component system response regulator</fullName>
    </submittedName>
</protein>
<evidence type="ECO:0000256" key="3">
    <source>
        <dbReference type="PROSITE-ProRule" id="PRU00169"/>
    </source>
</evidence>
<dbReference type="GO" id="GO:0000160">
    <property type="term" value="P:phosphorelay signal transduction system"/>
    <property type="evidence" value="ECO:0007669"/>
    <property type="project" value="UniProtKB-KW"/>
</dbReference>
<dbReference type="AlphaFoldDB" id="A0A2Z4GI58"/>
<evidence type="ECO:0000259" key="4">
    <source>
        <dbReference type="PROSITE" id="PS50110"/>
    </source>
</evidence>
<evidence type="ECO:0000313" key="6">
    <source>
        <dbReference type="Proteomes" id="UP000249873"/>
    </source>
</evidence>
<dbReference type="RefSeq" id="WP_111374154.1">
    <property type="nucleotide sequence ID" value="NZ_CP029480.1"/>
</dbReference>
<keyword evidence="6" id="KW-1185">Reference proteome</keyword>
<dbReference type="PANTHER" id="PTHR44591:SF14">
    <property type="entry name" value="PROTEIN PILG"/>
    <property type="match status" value="1"/>
</dbReference>
<dbReference type="SUPFAM" id="SSF53649">
    <property type="entry name" value="Alkaline phosphatase-like"/>
    <property type="match status" value="1"/>
</dbReference>
<dbReference type="SUPFAM" id="SSF52172">
    <property type="entry name" value="CheY-like"/>
    <property type="match status" value="1"/>
</dbReference>
<dbReference type="Pfam" id="PF08665">
    <property type="entry name" value="PglZ"/>
    <property type="match status" value="1"/>
</dbReference>
<dbReference type="Gene3D" id="3.40.50.2300">
    <property type="match status" value="1"/>
</dbReference>
<dbReference type="SMART" id="SM00448">
    <property type="entry name" value="REC"/>
    <property type="match status" value="1"/>
</dbReference>
<evidence type="ECO:0000256" key="1">
    <source>
        <dbReference type="ARBA" id="ARBA00022553"/>
    </source>
</evidence>
<evidence type="ECO:0000313" key="5">
    <source>
        <dbReference type="EMBL" id="AWW00788.1"/>
    </source>
</evidence>
<dbReference type="CDD" id="cd00156">
    <property type="entry name" value="REC"/>
    <property type="match status" value="1"/>
</dbReference>
<dbReference type="Proteomes" id="UP000249873">
    <property type="component" value="Chromosome"/>
</dbReference>
<dbReference type="InterPro" id="IPR017850">
    <property type="entry name" value="Alkaline_phosphatase_core_sf"/>
</dbReference>
<accession>A0A2Z4GI58</accession>
<sequence length="521" mass="60824">MNRYSILWADDEIDLLKPYIVFLEGKGYDVTPVPSGSDALDKVQNNNYDIVFLDEMMAGMSGLDTLAEIKKIKPSIPCVMITKSEEEHIMEEAIGSKIADYLIKPINPNQILMSVKKLLDNKRLVSEKTNSSYSQEFRNLAMQYNDHIDHHEWADIYKKLVYWELELEKSSDKSMEEVFEMQKVEANNKFSQFIEENYEDWICNPNIDRPVMSHHLMKKNVFPLLEDNSPLFFLLIDNFRLDQWQVIRDVLTEYFTIETEETYYSIVPTATSYARNAIFSGMTPLEMSKKHPDLWVNDEGDNEDGLNKNEKEFLDRQLKKANKKIRYSYHKIITNAHGKTLNDNFNNMLQNDLNCIVYNFVDMLSHARTDSQMIKQLAPDEAAYRSITKSWLEHSTLLDLLKMIADNKGRVIITTDHGMVRVKNARKIVGDRNVNTNLRYKQGKNLNLTDKKDHVIEVRRPDDYGLPSPNVSTSYFFTTDDHFFAYPNNYNYYVSHYKDTFQHGGVSMEEMIIPCVYLKAK</sequence>